<name>A0AAV1M2G7_9NEOP</name>
<reference evidence="3 4" key="1">
    <citation type="submission" date="2023-11" db="EMBL/GenBank/DDBJ databases">
        <authorList>
            <person name="Hedman E."/>
            <person name="Englund M."/>
            <person name="Stromberg M."/>
            <person name="Nyberg Akerstrom W."/>
            <person name="Nylinder S."/>
            <person name="Jareborg N."/>
            <person name="Kallberg Y."/>
            <person name="Kronander E."/>
        </authorList>
    </citation>
    <scope>NUCLEOTIDE SEQUENCE [LARGE SCALE GENOMIC DNA]</scope>
</reference>
<keyword evidence="1" id="KW-0472">Membrane</keyword>
<feature type="domain" description="Integrase catalytic" evidence="2">
    <location>
        <begin position="34"/>
        <end position="141"/>
    </location>
</feature>
<dbReference type="SUPFAM" id="SSF53098">
    <property type="entry name" value="Ribonuclease H-like"/>
    <property type="match status" value="1"/>
</dbReference>
<sequence length="528" mass="60068">MRAGIERYIQNCKLCQINKPLRKINRSPMQITTTSTRPFEKISLVDIVGPLPEAGFSKLRFILTLQDDLTKFSTAYPISNVTAEETCEALVHFISQFGIPKSIITDQATNFTADLFKRTCEFLKIRQISSSPYHPDSRTAIAFCSIILATGNGQYIERIDKSPGIFFDPVGTLRIINFQFHIVIPVNVHPIQHHLENIHEVFKIIRFQCRESTDIDCTDILRDFNAISYIILNGMSKRSAWFSGIGTVFKHIFGTLDEDDAENYNKAIHALFNNENKLAESIKKHILVSKSAISNVNKSLEELNDNQIKLNSVIEVLSSTVKNASEMLNILSFQTKLSNILNTLLSNLLTMSFKIEDLLNSILFAKTNTLHPSILSPTQMYNVIISNLRIMPKYKDFPISLELSNIHSLINIADLVCYYLDHKLIFIIKLPLVINLTSSINVKTLNLENLKSYHTDSDQIIKRLDTLESPNLYNVSFSIISLISVTLCISIITYIICKRGKSFGEHFNFNKENTENHHHADQPQLRIE</sequence>
<dbReference type="GO" id="GO:0015074">
    <property type="term" value="P:DNA integration"/>
    <property type="evidence" value="ECO:0007669"/>
    <property type="project" value="InterPro"/>
</dbReference>
<keyword evidence="1" id="KW-1133">Transmembrane helix</keyword>
<dbReference type="InterPro" id="IPR050951">
    <property type="entry name" value="Retrovirus_Pol_polyprotein"/>
</dbReference>
<dbReference type="PROSITE" id="PS50994">
    <property type="entry name" value="INTEGRASE"/>
    <property type="match status" value="1"/>
</dbReference>
<keyword evidence="4" id="KW-1185">Reference proteome</keyword>
<dbReference type="PANTHER" id="PTHR37984:SF15">
    <property type="entry name" value="INTEGRASE CATALYTIC DOMAIN-CONTAINING PROTEIN"/>
    <property type="match status" value="1"/>
</dbReference>
<dbReference type="InterPro" id="IPR001584">
    <property type="entry name" value="Integrase_cat-core"/>
</dbReference>
<proteinExistence type="predicted"/>
<protein>
    <recommendedName>
        <fullName evidence="2">Integrase catalytic domain-containing protein</fullName>
    </recommendedName>
</protein>
<evidence type="ECO:0000256" key="1">
    <source>
        <dbReference type="SAM" id="Phobius"/>
    </source>
</evidence>
<evidence type="ECO:0000313" key="3">
    <source>
        <dbReference type="EMBL" id="CAK1600612.1"/>
    </source>
</evidence>
<dbReference type="InterPro" id="IPR036397">
    <property type="entry name" value="RNaseH_sf"/>
</dbReference>
<evidence type="ECO:0000313" key="4">
    <source>
        <dbReference type="Proteomes" id="UP001314205"/>
    </source>
</evidence>
<accession>A0AAV1M2G7</accession>
<keyword evidence="1" id="KW-0812">Transmembrane</keyword>
<dbReference type="GO" id="GO:0003676">
    <property type="term" value="F:nucleic acid binding"/>
    <property type="evidence" value="ECO:0007669"/>
    <property type="project" value="InterPro"/>
</dbReference>
<dbReference type="Pfam" id="PF12259">
    <property type="entry name" value="Baculo_F"/>
    <property type="match status" value="1"/>
</dbReference>
<evidence type="ECO:0000259" key="2">
    <source>
        <dbReference type="PROSITE" id="PS50994"/>
    </source>
</evidence>
<dbReference type="PANTHER" id="PTHR37984">
    <property type="entry name" value="PROTEIN CBG26694"/>
    <property type="match status" value="1"/>
</dbReference>
<comment type="caution">
    <text evidence="3">The sequence shown here is derived from an EMBL/GenBank/DDBJ whole genome shotgun (WGS) entry which is preliminary data.</text>
</comment>
<dbReference type="Proteomes" id="UP001314205">
    <property type="component" value="Unassembled WGS sequence"/>
</dbReference>
<dbReference type="Pfam" id="PF00665">
    <property type="entry name" value="rve"/>
    <property type="match status" value="1"/>
</dbReference>
<dbReference type="Gene3D" id="3.30.420.10">
    <property type="entry name" value="Ribonuclease H-like superfamily/Ribonuclease H"/>
    <property type="match status" value="1"/>
</dbReference>
<organism evidence="3 4">
    <name type="scientific">Parnassius mnemosyne</name>
    <name type="common">clouded apollo</name>
    <dbReference type="NCBI Taxonomy" id="213953"/>
    <lineage>
        <taxon>Eukaryota</taxon>
        <taxon>Metazoa</taxon>
        <taxon>Ecdysozoa</taxon>
        <taxon>Arthropoda</taxon>
        <taxon>Hexapoda</taxon>
        <taxon>Insecta</taxon>
        <taxon>Pterygota</taxon>
        <taxon>Neoptera</taxon>
        <taxon>Endopterygota</taxon>
        <taxon>Lepidoptera</taxon>
        <taxon>Glossata</taxon>
        <taxon>Ditrysia</taxon>
        <taxon>Papilionoidea</taxon>
        <taxon>Papilionidae</taxon>
        <taxon>Parnassiinae</taxon>
        <taxon>Parnassini</taxon>
        <taxon>Parnassius</taxon>
        <taxon>Driopa</taxon>
    </lineage>
</organism>
<feature type="transmembrane region" description="Helical" evidence="1">
    <location>
        <begin position="472"/>
        <end position="497"/>
    </location>
</feature>
<dbReference type="AlphaFoldDB" id="A0AAV1M2G7"/>
<dbReference type="EMBL" id="CAVLGL010000126">
    <property type="protein sequence ID" value="CAK1600612.1"/>
    <property type="molecule type" value="Genomic_DNA"/>
</dbReference>
<dbReference type="InterPro" id="IPR022048">
    <property type="entry name" value="Envelope_fusion-like"/>
</dbReference>
<gene>
    <name evidence="3" type="ORF">PARMNEM_LOCUS19347</name>
</gene>
<dbReference type="InterPro" id="IPR012337">
    <property type="entry name" value="RNaseH-like_sf"/>
</dbReference>